<feature type="transmembrane region" description="Helical" evidence="1">
    <location>
        <begin position="38"/>
        <end position="61"/>
    </location>
</feature>
<keyword evidence="1" id="KW-0812">Transmembrane</keyword>
<dbReference type="OrthoDB" id="9810759at2"/>
<dbReference type="AlphaFoldDB" id="A0A0J8DDQ4"/>
<name>A0A0J8DDQ4_CLOCY</name>
<keyword evidence="1" id="KW-0472">Membrane</keyword>
<feature type="transmembrane region" description="Helical" evidence="1">
    <location>
        <begin position="143"/>
        <end position="163"/>
    </location>
</feature>
<evidence type="ECO:0000256" key="1">
    <source>
        <dbReference type="SAM" id="Phobius"/>
    </source>
</evidence>
<feature type="transmembrane region" description="Helical" evidence="1">
    <location>
        <begin position="114"/>
        <end position="131"/>
    </location>
</feature>
<dbReference type="SUPFAM" id="SSF81324">
    <property type="entry name" value="Voltage-gated potassium channels"/>
    <property type="match status" value="1"/>
</dbReference>
<proteinExistence type="predicted"/>
<dbReference type="InterPro" id="IPR013099">
    <property type="entry name" value="K_chnl_dom"/>
</dbReference>
<keyword evidence="1" id="KW-1133">Transmembrane helix</keyword>
<sequence length="188" mass="21593">MKNFRFSIFKPIPALILYISYILLLKILKLYIEESLGYAVMIWLGSLFYLYLILYSFRVIFHVSKNKMSTGKAVFNIAVSAMAGVVFFAVNYFFIYQLSNENFIGHIGDNPVDVFISFLYFSFATFATVGYGDISPISSLSKILTILEIIYSFFVIVIAFSSFTQIREYLKDSPKPLFINDKNKKDQG</sequence>
<feature type="domain" description="Potassium channel" evidence="2">
    <location>
        <begin position="88"/>
        <end position="165"/>
    </location>
</feature>
<accession>A0A0J8DDQ4</accession>
<dbReference type="EMBL" id="LFVU01000012">
    <property type="protein sequence ID" value="KMT22364.1"/>
    <property type="molecule type" value="Genomic_DNA"/>
</dbReference>
<comment type="caution">
    <text evidence="3">The sequence shown here is derived from an EMBL/GenBank/DDBJ whole genome shotgun (WGS) entry which is preliminary data.</text>
</comment>
<feature type="transmembrane region" description="Helical" evidence="1">
    <location>
        <begin position="73"/>
        <end position="94"/>
    </location>
</feature>
<protein>
    <submittedName>
        <fullName evidence="3">Ion channel</fullName>
    </submittedName>
</protein>
<dbReference type="Pfam" id="PF07885">
    <property type="entry name" value="Ion_trans_2"/>
    <property type="match status" value="1"/>
</dbReference>
<feature type="transmembrane region" description="Helical" evidence="1">
    <location>
        <begin position="12"/>
        <end position="32"/>
    </location>
</feature>
<dbReference type="PATRIC" id="fig|1121307.3.peg.352"/>
<dbReference type="Proteomes" id="UP000036756">
    <property type="component" value="Unassembled WGS sequence"/>
</dbReference>
<organism evidence="3 4">
    <name type="scientific">Clostridium cylindrosporum DSM 605</name>
    <dbReference type="NCBI Taxonomy" id="1121307"/>
    <lineage>
        <taxon>Bacteria</taxon>
        <taxon>Bacillati</taxon>
        <taxon>Bacillota</taxon>
        <taxon>Clostridia</taxon>
        <taxon>Eubacteriales</taxon>
        <taxon>Clostridiaceae</taxon>
        <taxon>Clostridium</taxon>
    </lineage>
</organism>
<evidence type="ECO:0000313" key="4">
    <source>
        <dbReference type="Proteomes" id="UP000036756"/>
    </source>
</evidence>
<keyword evidence="4" id="KW-1185">Reference proteome</keyword>
<evidence type="ECO:0000313" key="3">
    <source>
        <dbReference type="EMBL" id="KMT22364.1"/>
    </source>
</evidence>
<gene>
    <name evidence="3" type="ORF">CLCY_18c00100</name>
</gene>
<dbReference type="RefSeq" id="WP_082141721.1">
    <property type="nucleotide sequence ID" value="NZ_LFVU01000012.1"/>
</dbReference>
<dbReference type="Gene3D" id="1.10.287.70">
    <property type="match status" value="1"/>
</dbReference>
<reference evidence="3 4" key="1">
    <citation type="submission" date="2015-06" db="EMBL/GenBank/DDBJ databases">
        <title>Draft genome sequence of the purine-degrading Clostridium cylindrosporum HC-1 (DSM 605).</title>
        <authorList>
            <person name="Poehlein A."/>
            <person name="Schiel-Bengelsdorf B."/>
            <person name="Bengelsdorf F."/>
            <person name="Daniel R."/>
            <person name="Duerre P."/>
        </authorList>
    </citation>
    <scope>NUCLEOTIDE SEQUENCE [LARGE SCALE GENOMIC DNA]</scope>
    <source>
        <strain evidence="3 4">DSM 605</strain>
    </source>
</reference>
<evidence type="ECO:0000259" key="2">
    <source>
        <dbReference type="Pfam" id="PF07885"/>
    </source>
</evidence>